<organism evidence="7 8">
    <name type="scientific">Acidithiobacillus caldus</name>
    <dbReference type="NCBI Taxonomy" id="33059"/>
    <lineage>
        <taxon>Bacteria</taxon>
        <taxon>Pseudomonadati</taxon>
        <taxon>Pseudomonadota</taxon>
        <taxon>Acidithiobacillia</taxon>
        <taxon>Acidithiobacillales</taxon>
        <taxon>Acidithiobacillaceae</taxon>
        <taxon>Acidithiobacillus</taxon>
    </lineage>
</organism>
<keyword evidence="7" id="KW-0131">Cell cycle</keyword>
<feature type="domain" description="Penicillin-binding protein dimerisation" evidence="6">
    <location>
        <begin position="66"/>
        <end position="209"/>
    </location>
</feature>
<evidence type="ECO:0000256" key="1">
    <source>
        <dbReference type="ARBA" id="ARBA00004370"/>
    </source>
</evidence>
<evidence type="ECO:0000313" key="8">
    <source>
        <dbReference type="Proteomes" id="UP000175616"/>
    </source>
</evidence>
<keyword evidence="4" id="KW-0812">Transmembrane</keyword>
<dbReference type="GO" id="GO:0071555">
    <property type="term" value="P:cell wall organization"/>
    <property type="evidence" value="ECO:0007669"/>
    <property type="project" value="TreeGrafter"/>
</dbReference>
<dbReference type="GO" id="GO:0008658">
    <property type="term" value="F:penicillin binding"/>
    <property type="evidence" value="ECO:0007669"/>
    <property type="project" value="InterPro"/>
</dbReference>
<feature type="domain" description="Penicillin-binding protein transpeptidase" evidence="5">
    <location>
        <begin position="252"/>
        <end position="551"/>
    </location>
</feature>
<evidence type="ECO:0000256" key="4">
    <source>
        <dbReference type="SAM" id="Phobius"/>
    </source>
</evidence>
<evidence type="ECO:0000313" key="7">
    <source>
        <dbReference type="EMBL" id="OFC35259.1"/>
    </source>
</evidence>
<dbReference type="AlphaFoldDB" id="A0A1E7YN07"/>
<dbReference type="GeneID" id="92932565"/>
<dbReference type="Pfam" id="PF03717">
    <property type="entry name" value="PBP_dimer"/>
    <property type="match status" value="1"/>
</dbReference>
<comment type="caution">
    <text evidence="7">The sequence shown here is derived from an EMBL/GenBank/DDBJ whole genome shotgun (WGS) entry which is preliminary data.</text>
</comment>
<comment type="subcellular location">
    <subcellularLocation>
        <location evidence="1">Membrane</location>
    </subcellularLocation>
</comment>
<evidence type="ECO:0000259" key="6">
    <source>
        <dbReference type="Pfam" id="PF03717"/>
    </source>
</evidence>
<evidence type="ECO:0000259" key="5">
    <source>
        <dbReference type="Pfam" id="PF00905"/>
    </source>
</evidence>
<dbReference type="GO" id="GO:0004180">
    <property type="term" value="F:carboxypeptidase activity"/>
    <property type="evidence" value="ECO:0007669"/>
    <property type="project" value="UniProtKB-KW"/>
</dbReference>
<dbReference type="SUPFAM" id="SSF56601">
    <property type="entry name" value="beta-lactamase/transpeptidase-like"/>
    <property type="match status" value="1"/>
</dbReference>
<name>A0A1E7YN07_9PROT</name>
<dbReference type="Gene3D" id="3.30.450.330">
    <property type="match status" value="1"/>
</dbReference>
<dbReference type="GO" id="GO:0051301">
    <property type="term" value="P:cell division"/>
    <property type="evidence" value="ECO:0007669"/>
    <property type="project" value="UniProtKB-KW"/>
</dbReference>
<dbReference type="InterPro" id="IPR005311">
    <property type="entry name" value="PBP_dimer"/>
</dbReference>
<feature type="transmembrane region" description="Helical" evidence="4">
    <location>
        <begin position="21"/>
        <end position="39"/>
    </location>
</feature>
<keyword evidence="7" id="KW-0132">Cell division</keyword>
<accession>A0A1E7YN07</accession>
<dbReference type="SUPFAM" id="SSF56519">
    <property type="entry name" value="Penicillin binding protein dimerisation domain"/>
    <property type="match status" value="1"/>
</dbReference>
<dbReference type="Gene3D" id="3.90.1310.10">
    <property type="entry name" value="Penicillin-binding protein 2a (Domain 2)"/>
    <property type="match status" value="1"/>
</dbReference>
<keyword evidence="2" id="KW-0378">Hydrolase</keyword>
<dbReference type="Gene3D" id="3.40.710.10">
    <property type="entry name" value="DD-peptidase/beta-lactamase superfamily"/>
    <property type="match status" value="1"/>
</dbReference>
<keyword evidence="4" id="KW-1133">Transmembrane helix</keyword>
<keyword evidence="3 4" id="KW-0472">Membrane</keyword>
<evidence type="ECO:0000256" key="2">
    <source>
        <dbReference type="ARBA" id="ARBA00022645"/>
    </source>
</evidence>
<gene>
    <name evidence="7" type="ORF">BAE27_07665</name>
</gene>
<dbReference type="Proteomes" id="UP000175616">
    <property type="component" value="Unassembled WGS sequence"/>
</dbReference>
<evidence type="ECO:0000256" key="3">
    <source>
        <dbReference type="ARBA" id="ARBA00023136"/>
    </source>
</evidence>
<dbReference type="InterPro" id="IPR012338">
    <property type="entry name" value="Beta-lactam/transpept-like"/>
</dbReference>
<dbReference type="EMBL" id="LZYE01000206">
    <property type="protein sequence ID" value="OFC35259.1"/>
    <property type="molecule type" value="Genomic_DNA"/>
</dbReference>
<keyword evidence="2" id="KW-0645">Protease</keyword>
<dbReference type="InterPro" id="IPR050515">
    <property type="entry name" value="Beta-lactam/transpept"/>
</dbReference>
<protein>
    <submittedName>
        <fullName evidence="7">Cell division protein FtsI</fullName>
    </submittedName>
</protein>
<keyword evidence="2" id="KW-0121">Carboxypeptidase</keyword>
<dbReference type="InterPro" id="IPR001460">
    <property type="entry name" value="PCN-bd_Tpept"/>
</dbReference>
<dbReference type="RefSeq" id="WP_041636557.1">
    <property type="nucleotide sequence ID" value="NZ_CP026328.2"/>
</dbReference>
<reference evidence="7 8" key="1">
    <citation type="submission" date="2016-06" db="EMBL/GenBank/DDBJ databases">
        <title>Gene turnover analysis identifies the evolutionary adaptation of the extremophile Acidithiobacillus caldus.</title>
        <authorList>
            <person name="Zhang X."/>
        </authorList>
    </citation>
    <scope>NUCLEOTIDE SEQUENCE [LARGE SCALE GENOMIC DNA]</scope>
    <source>
        <strain evidence="7 8">DX</strain>
    </source>
</reference>
<dbReference type="PANTHER" id="PTHR30627">
    <property type="entry name" value="PEPTIDOGLYCAN D,D-TRANSPEPTIDASE"/>
    <property type="match status" value="1"/>
</dbReference>
<sequence length="590" mass="63385">MSQSRQRTPIRPRSLPVWRARAVWTLLGLGLGGTMLASYDAQVVRHQQLRDEGAQRYLRQLPMAVPARAPIVDRHGQVLAVSVPTTTLWADPRFFPDSGADFRAVAATLHISPAELQQRLHRGGSRFAYIARQLPPDAAAPVLALKVPGLHHLLEYRRYYPDADVTGPLLGFTDLDGHGIAGLEMSYDGWLRSEHGKATGLQDNRGRTLAWASLPARAKTGQTLVLSIDRNLQYTAYTALAAAVQTADASSGSAVLMDLRSGEILALASYPSYNPNNRADYVASLYDNRALNHTFEPGSVMKPFAIAAALDSGSIAPTSRFDVATSCYRVGRYCIRDDVRHGTLDLRQVLQYSSNIGAAQIALRTPPAALYGTLQRAGFGRISDIGFPGEAAGNLPRWQGWDRSRQAAMAYGYGISVTTLQLATAYAAIARNGRYLRPTLIHGAHAVDESGPEVMRPQTAALLRQWLQAVVAPGGTGFLAAVPGYSVAGKTGTSALANGKGGFHHSRVNTSFVGFAPAENPRLVMAVTIRDPKRGLRYGGVVAAPVFRVTMTTALRALGVAPDRPFAATPAGVSAVQQKLWAEGAGDVRH</sequence>
<dbReference type="InterPro" id="IPR036138">
    <property type="entry name" value="PBP_dimer_sf"/>
</dbReference>
<dbReference type="GO" id="GO:0005886">
    <property type="term" value="C:plasma membrane"/>
    <property type="evidence" value="ECO:0007669"/>
    <property type="project" value="TreeGrafter"/>
</dbReference>
<dbReference type="PANTHER" id="PTHR30627:SF1">
    <property type="entry name" value="PEPTIDOGLYCAN D,D-TRANSPEPTIDASE FTSI"/>
    <property type="match status" value="1"/>
</dbReference>
<dbReference type="Pfam" id="PF00905">
    <property type="entry name" value="Transpeptidase"/>
    <property type="match status" value="1"/>
</dbReference>
<proteinExistence type="predicted"/>